<evidence type="ECO:0000256" key="2">
    <source>
        <dbReference type="HAMAP-Rule" id="MF_00048"/>
    </source>
</evidence>
<name>A0ABM8V018_THEXY</name>
<dbReference type="Pfam" id="PF02021">
    <property type="entry name" value="UPF0102"/>
    <property type="match status" value="1"/>
</dbReference>
<dbReference type="HAMAP" id="MF_00048">
    <property type="entry name" value="UPF0102"/>
    <property type="match status" value="1"/>
</dbReference>
<gene>
    <name evidence="3" type="primary">txxe 472</name>
    <name evidence="3" type="ORF">TXXE_01975</name>
</gene>
<evidence type="ECO:0000313" key="4">
    <source>
        <dbReference type="Proteomes" id="UP000681526"/>
    </source>
</evidence>
<reference evidence="3 4" key="1">
    <citation type="submission" date="2021-04" db="EMBL/GenBank/DDBJ databases">
        <authorList>
            <person name="Rakotoarivonina H."/>
        </authorList>
    </citation>
    <scope>NUCLEOTIDE SEQUENCE [LARGE SCALE GENOMIC DNA]</scope>
    <source>
        <strain evidence="3 4">XE</strain>
    </source>
</reference>
<dbReference type="NCBIfam" id="NF009154">
    <property type="entry name" value="PRK12497.3-3"/>
    <property type="match status" value="1"/>
</dbReference>
<dbReference type="Gene3D" id="3.40.1350.10">
    <property type="match status" value="1"/>
</dbReference>
<evidence type="ECO:0000256" key="1">
    <source>
        <dbReference type="ARBA" id="ARBA00006738"/>
    </source>
</evidence>
<dbReference type="EMBL" id="CAJRAY010000006">
    <property type="protein sequence ID" value="CAG5077951.1"/>
    <property type="molecule type" value="Genomic_DNA"/>
</dbReference>
<proteinExistence type="inferred from homology"/>
<keyword evidence="4" id="KW-1185">Reference proteome</keyword>
<dbReference type="InterPro" id="IPR011335">
    <property type="entry name" value="Restrct_endonuc-II-like"/>
</dbReference>
<dbReference type="NCBIfam" id="TIGR00252">
    <property type="entry name" value="YraN family protein"/>
    <property type="match status" value="1"/>
</dbReference>
<dbReference type="NCBIfam" id="NF009150">
    <property type="entry name" value="PRK12497.1-3"/>
    <property type="match status" value="1"/>
</dbReference>
<dbReference type="RefSeq" id="WP_213483260.1">
    <property type="nucleotide sequence ID" value="NZ_CAJRAY010000006.1"/>
</dbReference>
<sequence>MDKRRATGRRGEEAAARYLAAKGYRLLNRNWRCRLGELDIVAEDEGTIVIVEVRTRAAHGRFGTPAESVDIRKQRKLAAVAQVYLAQTGRQHAQVRFDVIACTVGSDGEMDIEHIPGAM</sequence>
<dbReference type="Proteomes" id="UP000681526">
    <property type="component" value="Unassembled WGS sequence"/>
</dbReference>
<dbReference type="PANTHER" id="PTHR34039">
    <property type="entry name" value="UPF0102 PROTEIN YRAN"/>
    <property type="match status" value="1"/>
</dbReference>
<protein>
    <recommendedName>
        <fullName evidence="2">UPF0102 protein TXXE_01975</fullName>
    </recommendedName>
</protein>
<comment type="caution">
    <text evidence="3">The sequence shown here is derived from an EMBL/GenBank/DDBJ whole genome shotgun (WGS) entry which is preliminary data.</text>
</comment>
<organism evidence="3 4">
    <name type="scientific">Thermobacillus xylanilyticus</name>
    <dbReference type="NCBI Taxonomy" id="76633"/>
    <lineage>
        <taxon>Bacteria</taxon>
        <taxon>Bacillati</taxon>
        <taxon>Bacillota</taxon>
        <taxon>Bacilli</taxon>
        <taxon>Bacillales</taxon>
        <taxon>Paenibacillaceae</taxon>
        <taxon>Thermobacillus</taxon>
    </lineage>
</organism>
<dbReference type="InterPro" id="IPR003509">
    <property type="entry name" value="UPF0102_YraN-like"/>
</dbReference>
<dbReference type="PANTHER" id="PTHR34039:SF1">
    <property type="entry name" value="UPF0102 PROTEIN YRAN"/>
    <property type="match status" value="1"/>
</dbReference>
<comment type="similarity">
    <text evidence="1 2">Belongs to the UPF0102 family.</text>
</comment>
<evidence type="ECO:0000313" key="3">
    <source>
        <dbReference type="EMBL" id="CAG5077951.1"/>
    </source>
</evidence>
<accession>A0ABM8V018</accession>
<dbReference type="InterPro" id="IPR011856">
    <property type="entry name" value="tRNA_endonuc-like_dom_sf"/>
</dbReference>
<dbReference type="SUPFAM" id="SSF52980">
    <property type="entry name" value="Restriction endonuclease-like"/>
    <property type="match status" value="1"/>
</dbReference>
<dbReference type="CDD" id="cd20736">
    <property type="entry name" value="PoNe_Nuclease"/>
    <property type="match status" value="1"/>
</dbReference>